<proteinExistence type="predicted"/>
<evidence type="ECO:0000313" key="2">
    <source>
        <dbReference type="Proteomes" id="UP001610563"/>
    </source>
</evidence>
<evidence type="ECO:0000313" key="1">
    <source>
        <dbReference type="EMBL" id="KAL2789065.1"/>
    </source>
</evidence>
<sequence>MATLTTPDQETPHSLSVGVDIGEVDKSAARWWAAILAPGKGWQAIVLKRKGGVYFAPWSYSLAHDPTLSIRWRDNGTEIKDPNTPPTSTAALGYLIEFCLLHNLHDEFDAAFAAALTFPTHNHYGTPIEIPWSIAGRANLTAKPRSRAEYIAFAHNLAYYMSLSCNYSVVMSSLCGSFWEPTVGCNLVSPWLHPVLEEIPKLPQFAGDSRRYHKLIAIMCAARRPTLSPLWAGASLSGLVGQIIDLVRTGTPPLDPNCYFWTGSAQNFLDLPWGTGPYFKTGSGSGTNIKIIERADVWRLLYLQPLEDDGLHYESLPFSPWHPVGATRAESCVLRV</sequence>
<name>A0ABR4G0M1_9EURO</name>
<organism evidence="1 2">
    <name type="scientific">Aspergillus keveii</name>
    <dbReference type="NCBI Taxonomy" id="714993"/>
    <lineage>
        <taxon>Eukaryota</taxon>
        <taxon>Fungi</taxon>
        <taxon>Dikarya</taxon>
        <taxon>Ascomycota</taxon>
        <taxon>Pezizomycotina</taxon>
        <taxon>Eurotiomycetes</taxon>
        <taxon>Eurotiomycetidae</taxon>
        <taxon>Eurotiales</taxon>
        <taxon>Aspergillaceae</taxon>
        <taxon>Aspergillus</taxon>
        <taxon>Aspergillus subgen. Nidulantes</taxon>
    </lineage>
</organism>
<keyword evidence="2" id="KW-1185">Reference proteome</keyword>
<accession>A0ABR4G0M1</accession>
<dbReference type="Proteomes" id="UP001610563">
    <property type="component" value="Unassembled WGS sequence"/>
</dbReference>
<reference evidence="1 2" key="1">
    <citation type="submission" date="2024-07" db="EMBL/GenBank/DDBJ databases">
        <title>Section-level genome sequencing and comparative genomics of Aspergillus sections Usti and Cavernicolus.</title>
        <authorList>
            <consortium name="Lawrence Berkeley National Laboratory"/>
            <person name="Nybo J.L."/>
            <person name="Vesth T.C."/>
            <person name="Theobald S."/>
            <person name="Frisvad J.C."/>
            <person name="Larsen T.O."/>
            <person name="Kjaerboelling I."/>
            <person name="Rothschild-Mancinelli K."/>
            <person name="Lyhne E.K."/>
            <person name="Kogle M.E."/>
            <person name="Barry K."/>
            <person name="Clum A."/>
            <person name="Na H."/>
            <person name="Ledsgaard L."/>
            <person name="Lin J."/>
            <person name="Lipzen A."/>
            <person name="Kuo A."/>
            <person name="Riley R."/>
            <person name="Mondo S."/>
            <person name="Labutti K."/>
            <person name="Haridas S."/>
            <person name="Pangalinan J."/>
            <person name="Salamov A.A."/>
            <person name="Simmons B.A."/>
            <person name="Magnuson J.K."/>
            <person name="Chen J."/>
            <person name="Drula E."/>
            <person name="Henrissat B."/>
            <person name="Wiebenga A."/>
            <person name="Lubbers R.J."/>
            <person name="Gomes A.C."/>
            <person name="Makela M.R."/>
            <person name="Stajich J."/>
            <person name="Grigoriev I.V."/>
            <person name="Mortensen U.H."/>
            <person name="De Vries R.P."/>
            <person name="Baker S.E."/>
            <person name="Andersen M.R."/>
        </authorList>
    </citation>
    <scope>NUCLEOTIDE SEQUENCE [LARGE SCALE GENOMIC DNA]</scope>
    <source>
        <strain evidence="1 2">CBS 209.92</strain>
    </source>
</reference>
<protein>
    <submittedName>
        <fullName evidence="1">Uncharacterized protein</fullName>
    </submittedName>
</protein>
<gene>
    <name evidence="1" type="ORF">BJX66DRAFT_339625</name>
</gene>
<comment type="caution">
    <text evidence="1">The sequence shown here is derived from an EMBL/GenBank/DDBJ whole genome shotgun (WGS) entry which is preliminary data.</text>
</comment>
<dbReference type="EMBL" id="JBFTWV010000069">
    <property type="protein sequence ID" value="KAL2789065.1"/>
    <property type="molecule type" value="Genomic_DNA"/>
</dbReference>